<dbReference type="SUPFAM" id="SSF51735">
    <property type="entry name" value="NAD(P)-binding Rossmann-fold domains"/>
    <property type="match status" value="1"/>
</dbReference>
<keyword evidence="7" id="KW-1185">Reference proteome</keyword>
<comment type="similarity">
    <text evidence="2">Belongs to the FMP52 family.</text>
</comment>
<evidence type="ECO:0000256" key="1">
    <source>
        <dbReference type="ARBA" id="ARBA00004450"/>
    </source>
</evidence>
<dbReference type="InterPro" id="IPR001509">
    <property type="entry name" value="Epimerase_deHydtase"/>
</dbReference>
<evidence type="ECO:0000256" key="2">
    <source>
        <dbReference type="ARBA" id="ARBA00006617"/>
    </source>
</evidence>
<reference evidence="6 7" key="1">
    <citation type="submission" date="2016-07" db="EMBL/GenBank/DDBJ databases">
        <title>Draft genome of the white-rot fungus Obba rivulosa 3A-2.</title>
        <authorList>
            <consortium name="DOE Joint Genome Institute"/>
            <person name="Miettinen O."/>
            <person name="Riley R."/>
            <person name="Acob R."/>
            <person name="Barry K."/>
            <person name="Cullen D."/>
            <person name="De Vries R."/>
            <person name="Hainaut M."/>
            <person name="Hatakka A."/>
            <person name="Henrissat B."/>
            <person name="Hilden K."/>
            <person name="Kuo R."/>
            <person name="Labutti K."/>
            <person name="Lipzen A."/>
            <person name="Makela M.R."/>
            <person name="Sandor L."/>
            <person name="Spatafora J.W."/>
            <person name="Grigoriev I.V."/>
            <person name="Hibbett D.S."/>
        </authorList>
    </citation>
    <scope>NUCLEOTIDE SEQUENCE [LARGE SCALE GENOMIC DNA]</scope>
    <source>
        <strain evidence="6 7">3A-2</strain>
    </source>
</reference>
<dbReference type="Pfam" id="PF01370">
    <property type="entry name" value="Epimerase"/>
    <property type="match status" value="1"/>
</dbReference>
<dbReference type="InterPro" id="IPR036291">
    <property type="entry name" value="NAD(P)-bd_dom_sf"/>
</dbReference>
<evidence type="ECO:0000256" key="3">
    <source>
        <dbReference type="ARBA" id="ARBA00023128"/>
    </source>
</evidence>
<keyword evidence="4" id="KW-0472">Membrane</keyword>
<evidence type="ECO:0000313" key="7">
    <source>
        <dbReference type="Proteomes" id="UP000250043"/>
    </source>
</evidence>
<proteinExistence type="inferred from homology"/>
<evidence type="ECO:0000313" key="6">
    <source>
        <dbReference type="EMBL" id="OCH93676.1"/>
    </source>
</evidence>
<protein>
    <recommendedName>
        <fullName evidence="5">NAD-dependent epimerase/dehydratase domain-containing protein</fullName>
    </recommendedName>
</protein>
<dbReference type="Proteomes" id="UP000250043">
    <property type="component" value="Unassembled WGS sequence"/>
</dbReference>
<keyword evidence="3" id="KW-0496">Mitochondrion</keyword>
<dbReference type="OrthoDB" id="430436at2759"/>
<evidence type="ECO:0000259" key="5">
    <source>
        <dbReference type="Pfam" id="PF01370"/>
    </source>
</evidence>
<gene>
    <name evidence="6" type="ORF">OBBRIDRAFT_790025</name>
</gene>
<organism evidence="6 7">
    <name type="scientific">Obba rivulosa</name>
    <dbReference type="NCBI Taxonomy" id="1052685"/>
    <lineage>
        <taxon>Eukaryota</taxon>
        <taxon>Fungi</taxon>
        <taxon>Dikarya</taxon>
        <taxon>Basidiomycota</taxon>
        <taxon>Agaricomycotina</taxon>
        <taxon>Agaricomycetes</taxon>
        <taxon>Polyporales</taxon>
        <taxon>Gelatoporiaceae</taxon>
        <taxon>Obba</taxon>
    </lineage>
</organism>
<evidence type="ECO:0000256" key="4">
    <source>
        <dbReference type="ARBA" id="ARBA00023136"/>
    </source>
</evidence>
<dbReference type="GO" id="GO:0005741">
    <property type="term" value="C:mitochondrial outer membrane"/>
    <property type="evidence" value="ECO:0007669"/>
    <property type="project" value="UniProtKB-SubCell"/>
</dbReference>
<dbReference type="Gene3D" id="3.40.50.720">
    <property type="entry name" value="NAD(P)-binding Rossmann-like Domain"/>
    <property type="match status" value="1"/>
</dbReference>
<dbReference type="GO" id="GO:0051170">
    <property type="term" value="P:import into nucleus"/>
    <property type="evidence" value="ECO:0007669"/>
    <property type="project" value="TreeGrafter"/>
</dbReference>
<dbReference type="EMBL" id="KV722352">
    <property type="protein sequence ID" value="OCH93676.1"/>
    <property type="molecule type" value="Genomic_DNA"/>
</dbReference>
<name>A0A8E2DQ45_9APHY</name>
<sequence>MSGRSALLIGATGATGKHLLRELLESPQYTRIGEYGRKVTPSDRIPAGQEKLEQKTVNFENLEEAGLKDGKWDVVFITLGTTRKAAGSAAAFEKIDREYVLNAARLAKDDDPAHEQRVVYLSSAGANPNSWFLYPRSKGLTELGLAKLGYQDTIIFRPGMLLNADHPDRGLTEGLAEPIAKLFAHFSSSVAAPVEAVAKAMRIAGSLGSSGLPPIAQAEKAGEPDAAFTAIENSGILALAKNEK</sequence>
<accession>A0A8E2DQ45</accession>
<dbReference type="PANTHER" id="PTHR14097">
    <property type="entry name" value="OXIDOREDUCTASE HTATIP2"/>
    <property type="match status" value="1"/>
</dbReference>
<dbReference type="PANTHER" id="PTHR14097:SF7">
    <property type="entry name" value="OXIDOREDUCTASE HTATIP2"/>
    <property type="match status" value="1"/>
</dbReference>
<feature type="domain" description="NAD-dependent epimerase/dehydratase" evidence="5">
    <location>
        <begin position="7"/>
        <end position="125"/>
    </location>
</feature>
<dbReference type="AlphaFoldDB" id="A0A8E2DQ45"/>
<comment type="subcellular location">
    <subcellularLocation>
        <location evidence="1">Mitochondrion outer membrane</location>
        <topology evidence="1">Peripheral membrane protein</topology>
    </subcellularLocation>
</comment>